<dbReference type="GO" id="GO:0003677">
    <property type="term" value="F:DNA binding"/>
    <property type="evidence" value="ECO:0007669"/>
    <property type="project" value="UniProtKB-KW"/>
</dbReference>
<reference evidence="12" key="1">
    <citation type="journal article" date="2015" name="Genom Data">
        <title>Genome sequences of six Phytophthora species associated with forests in New Zealand.</title>
        <authorList>
            <person name="Studholme D.J."/>
            <person name="McDougal R.L."/>
            <person name="Sambles C."/>
            <person name="Hansen E."/>
            <person name="Hardy G."/>
            <person name="Grant M."/>
            <person name="Ganley R.J."/>
            <person name="Williams N.M."/>
        </authorList>
    </citation>
    <scope>NUCLEOTIDE SEQUENCE</scope>
    <source>
        <strain evidence="12">NZFS 2646</strain>
        <strain evidence="13">NZFS 3630</strain>
    </source>
</reference>
<evidence type="ECO:0000256" key="8">
    <source>
        <dbReference type="ARBA" id="ARBA00023242"/>
    </source>
</evidence>
<comment type="caution">
    <text evidence="14">The sequence shown here is derived from an EMBL/GenBank/DDBJ whole genome shotgun (WGS) entry which is preliminary data.</text>
</comment>
<evidence type="ECO:0000256" key="1">
    <source>
        <dbReference type="ARBA" id="ARBA00004123"/>
    </source>
</evidence>
<evidence type="ECO:0000313" key="14">
    <source>
        <dbReference type="EMBL" id="RLN10726.1"/>
    </source>
</evidence>
<dbReference type="Proteomes" id="UP000285624">
    <property type="component" value="Unassembled WGS sequence"/>
</dbReference>
<keyword evidence="4" id="KW-0862">Zinc</keyword>
<evidence type="ECO:0000313" key="17">
    <source>
        <dbReference type="Proteomes" id="UP000285883"/>
    </source>
</evidence>
<evidence type="ECO:0000256" key="3">
    <source>
        <dbReference type="ARBA" id="ARBA00022771"/>
    </source>
</evidence>
<evidence type="ECO:0000256" key="2">
    <source>
        <dbReference type="ARBA" id="ARBA00022723"/>
    </source>
</evidence>
<dbReference type="PANTHER" id="PTHR46481">
    <property type="entry name" value="ZINC FINGER BED DOMAIN-CONTAINING PROTEIN 4"/>
    <property type="match status" value="1"/>
</dbReference>
<dbReference type="SUPFAM" id="SSF53098">
    <property type="entry name" value="Ribonuclease H-like"/>
    <property type="match status" value="1"/>
</dbReference>
<keyword evidence="5" id="KW-0805">Transcription regulation</keyword>
<dbReference type="Pfam" id="PF02892">
    <property type="entry name" value="zf-BED"/>
    <property type="match status" value="1"/>
</dbReference>
<dbReference type="GO" id="GO:0005634">
    <property type="term" value="C:nucleus"/>
    <property type="evidence" value="ECO:0007669"/>
    <property type="project" value="UniProtKB-SubCell"/>
</dbReference>
<organism evidence="14 17">
    <name type="scientific">Phytophthora kernoviae</name>
    <dbReference type="NCBI Taxonomy" id="325452"/>
    <lineage>
        <taxon>Eukaryota</taxon>
        <taxon>Sar</taxon>
        <taxon>Stramenopiles</taxon>
        <taxon>Oomycota</taxon>
        <taxon>Peronosporomycetes</taxon>
        <taxon>Peronosporales</taxon>
        <taxon>Peronosporaceae</taxon>
        <taxon>Phytophthora</taxon>
    </lineage>
</organism>
<dbReference type="AlphaFoldDB" id="A0A3R7K3D0"/>
<gene>
    <name evidence="14" type="ORF">BBI17_007210</name>
    <name evidence="15" type="ORF">BBO99_00007247</name>
    <name evidence="12" type="ORF">JM16_006790</name>
    <name evidence="13" type="ORF">JM18_006683</name>
</gene>
<evidence type="ECO:0000313" key="13">
    <source>
        <dbReference type="EMBL" id="KAG2519243.1"/>
    </source>
</evidence>
<name>A0A3R7K3D0_9STRA</name>
<feature type="compositionally biased region" description="Low complexity" evidence="10">
    <location>
        <begin position="7"/>
        <end position="21"/>
    </location>
</feature>
<evidence type="ECO:0000259" key="11">
    <source>
        <dbReference type="PROSITE" id="PS50808"/>
    </source>
</evidence>
<keyword evidence="7" id="KW-0804">Transcription</keyword>
<accession>A0A3R7K3D0</accession>
<dbReference type="PROSITE" id="PS50808">
    <property type="entry name" value="ZF_BED"/>
    <property type="match status" value="1"/>
</dbReference>
<feature type="region of interest" description="Disordered" evidence="10">
    <location>
        <begin position="1"/>
        <end position="29"/>
    </location>
</feature>
<dbReference type="EMBL" id="MBDN02000288">
    <property type="protein sequence ID" value="RLN76825.1"/>
    <property type="molecule type" value="Genomic_DNA"/>
</dbReference>
<reference evidence="12" key="3">
    <citation type="submission" date="2020-06" db="EMBL/GenBank/DDBJ databases">
        <authorList>
            <person name="Studholme D.J."/>
        </authorList>
    </citation>
    <scope>NUCLEOTIDE SEQUENCE</scope>
    <source>
        <strain evidence="12">NZFS 2646</strain>
        <strain evidence="13">NZFS 3630</strain>
    </source>
</reference>
<dbReference type="InterPro" id="IPR003656">
    <property type="entry name" value="Znf_BED"/>
</dbReference>
<protein>
    <recommendedName>
        <fullName evidence="11">BED-type domain-containing protein</fullName>
    </recommendedName>
</protein>
<evidence type="ECO:0000256" key="6">
    <source>
        <dbReference type="ARBA" id="ARBA00023125"/>
    </source>
</evidence>
<evidence type="ECO:0000256" key="9">
    <source>
        <dbReference type="PROSITE-ProRule" id="PRU00027"/>
    </source>
</evidence>
<feature type="domain" description="BED-type" evidence="11">
    <location>
        <begin position="32"/>
        <end position="97"/>
    </location>
</feature>
<dbReference type="PANTHER" id="PTHR46481:SF10">
    <property type="entry name" value="ZINC FINGER BED DOMAIN-CONTAINING PROTEIN 39"/>
    <property type="match status" value="1"/>
</dbReference>
<dbReference type="EMBL" id="MAYM02001804">
    <property type="protein sequence ID" value="RLN10726.1"/>
    <property type="molecule type" value="Genomic_DNA"/>
</dbReference>
<keyword evidence="6" id="KW-0238">DNA-binding</keyword>
<keyword evidence="8" id="KW-0539">Nucleus</keyword>
<dbReference type="InterPro" id="IPR008906">
    <property type="entry name" value="HATC_C_dom"/>
</dbReference>
<evidence type="ECO:0000313" key="15">
    <source>
        <dbReference type="EMBL" id="RLN76825.1"/>
    </source>
</evidence>
<comment type="subcellular location">
    <subcellularLocation>
        <location evidence="1">Nucleus</location>
    </subcellularLocation>
</comment>
<keyword evidence="3 9" id="KW-0863">Zinc-finger</keyword>
<dbReference type="Pfam" id="PF05699">
    <property type="entry name" value="Dimer_Tnp_hAT"/>
    <property type="match status" value="1"/>
</dbReference>
<evidence type="ECO:0000256" key="10">
    <source>
        <dbReference type="SAM" id="MobiDB-lite"/>
    </source>
</evidence>
<dbReference type="InterPro" id="IPR052035">
    <property type="entry name" value="ZnF_BED_domain_contain"/>
</dbReference>
<sequence>MVKRSSEFPGSAASSSPASGSHGTTPLNSGPASVSAVWTYFEKDSTGNSICKFCERVIKGYHSSNLLSHLRTAGRTDPTHQQANNVCEEHRETKRHIKRQKMGLQAAAAGQTGAEFMAAAMYPVPAASQALAAAVAAAGGFNSALKRDATGALYSYSPQASAAAVTLSKEQREVLGSAYGMQPVQVNAEQFTQDLALMALMDNLPLNFTSKPGMQYVMNQLLGDKKLPLPSEDALGKSILLLQESVFLTTKMLVGRAKSVTVSLEGWQHPSPTKPKPTQYLVVKIHFSVNFRLFEIAVGCAPLDDGARLDTIKVVLDSYLERLGVKDKVIACVKDDMSVNVEVTAADLPSLFIPTNFDGRIVSPDAAQSTLLLTSAVQHLRFCLTKKVFAKSFPEVVHQVEEFAARLAENEEAISSLSRKSPLFNVEFSPEGHESMSYYEFLRDLLEHLPMLEQIANAHLVEYLPITTVEFIGLLVKKLRPFSRYSEALEGEKSRKTGSDKEVNKSGISSISTIAAALVAYAEKQGLSATESVPAHLDPAMWKRFFDTLAKKLRDHFMTLPPICYAATLFDPRYKNREYCYLSPKSECDVGKEYLRRLFTPDGSSKTSQQDDSEMVATWEKELSAFLSLPVAERNVDPLTWWKTNQLRFPLIAPYAEMVLSLPASSSSGESVRNNVYSVLLRTEGLGRENALADSPAMVEAFLCFQKNKEYALEWFRSGSSSMAETAGMHSDLENSAANFKHIENV</sequence>
<dbReference type="Proteomes" id="UP000285883">
    <property type="component" value="Unassembled WGS sequence"/>
</dbReference>
<evidence type="ECO:0000256" key="4">
    <source>
        <dbReference type="ARBA" id="ARBA00022833"/>
    </source>
</evidence>
<dbReference type="GO" id="GO:0046983">
    <property type="term" value="F:protein dimerization activity"/>
    <property type="evidence" value="ECO:0007669"/>
    <property type="project" value="InterPro"/>
</dbReference>
<reference evidence="16 17" key="2">
    <citation type="submission" date="2018-07" db="EMBL/GenBank/DDBJ databases">
        <title>Genome sequencing of oomycete isolates from Chile give support for New Zealand origin for Phytophthora kernoviae and make available the first Nothophytophthora sp. genome.</title>
        <authorList>
            <person name="Studholme D.J."/>
            <person name="Sanfuentes E."/>
            <person name="Panda P."/>
            <person name="Hill R."/>
            <person name="Sambles C."/>
            <person name="Grant M."/>
            <person name="Williams N.M."/>
            <person name="Mcdougal R.L."/>
        </authorList>
    </citation>
    <scope>NUCLEOTIDE SEQUENCE [LARGE SCALE GENOMIC DNA]</scope>
    <source>
        <strain evidence="14">Chile2</strain>
        <strain evidence="15">Chile4</strain>
    </source>
</reference>
<evidence type="ECO:0000313" key="12">
    <source>
        <dbReference type="EMBL" id="KAG2515805.1"/>
    </source>
</evidence>
<evidence type="ECO:0000313" key="16">
    <source>
        <dbReference type="Proteomes" id="UP000285624"/>
    </source>
</evidence>
<dbReference type="EMBL" id="JPWV03000349">
    <property type="protein sequence ID" value="KAG2515805.1"/>
    <property type="molecule type" value="Genomic_DNA"/>
</dbReference>
<evidence type="ECO:0000256" key="7">
    <source>
        <dbReference type="ARBA" id="ARBA00023163"/>
    </source>
</evidence>
<dbReference type="EMBL" id="JPWU03000352">
    <property type="protein sequence ID" value="KAG2519243.1"/>
    <property type="molecule type" value="Genomic_DNA"/>
</dbReference>
<dbReference type="InterPro" id="IPR012337">
    <property type="entry name" value="RNaseH-like_sf"/>
</dbReference>
<dbReference type="Proteomes" id="UP000792063">
    <property type="component" value="Unassembled WGS sequence"/>
</dbReference>
<proteinExistence type="predicted"/>
<keyword evidence="2" id="KW-0479">Metal-binding</keyword>
<evidence type="ECO:0000256" key="5">
    <source>
        <dbReference type="ARBA" id="ARBA00023015"/>
    </source>
</evidence>
<dbReference type="GO" id="GO:0008270">
    <property type="term" value="F:zinc ion binding"/>
    <property type="evidence" value="ECO:0007669"/>
    <property type="project" value="UniProtKB-KW"/>
</dbReference>
<dbReference type="Proteomes" id="UP000785171">
    <property type="component" value="Unassembled WGS sequence"/>
</dbReference>
<keyword evidence="16" id="KW-1185">Reference proteome</keyword>